<comment type="caution">
    <text evidence="8">The sequence shown here is derived from an EMBL/GenBank/DDBJ whole genome shotgun (WGS) entry which is preliminary data.</text>
</comment>
<dbReference type="InterPro" id="IPR002129">
    <property type="entry name" value="PyrdxlP-dep_de-COase"/>
</dbReference>
<keyword evidence="3" id="KW-0210">Decarboxylase</keyword>
<dbReference type="GO" id="GO:0030170">
    <property type="term" value="F:pyridoxal phosphate binding"/>
    <property type="evidence" value="ECO:0007669"/>
    <property type="project" value="InterPro"/>
</dbReference>
<evidence type="ECO:0000256" key="6">
    <source>
        <dbReference type="PIRSR" id="PIRSR602129-50"/>
    </source>
</evidence>
<evidence type="ECO:0000256" key="5">
    <source>
        <dbReference type="ARBA" id="ARBA00023239"/>
    </source>
</evidence>
<gene>
    <name evidence="8" type="ORF">MNOR_LOCUS9635</name>
</gene>
<dbReference type="GO" id="GO:0016831">
    <property type="term" value="F:carboxy-lyase activity"/>
    <property type="evidence" value="ECO:0007669"/>
    <property type="project" value="UniProtKB-KW"/>
</dbReference>
<dbReference type="InterPro" id="IPR015421">
    <property type="entry name" value="PyrdxlP-dep_Trfase_major"/>
</dbReference>
<sequence>MSKWFSKNNGLDIPCNWESTPDPAQHKHFLNQLHELILDQAVFTGTSRSSKVCDWMEPEKMSSALSLSLGKEGVTQSQLLQLFGDIIKYSVKTGHPYFVNQLYSSLDVWGLAGQYVTDALNPSVYTYEVSPVFTIMEMEVLSEMAKYVGYEEHDGLFSPGGSMSNLYGILLARYHKFPKIKEVGASQLGRLVAFTSIDSHYSIKKAAMIMGIGTENLVLVNVDEGGRMDVAHLKECIARVRLDGGTPFFVTAVSGTTVIGAYDPVEAIAKVCSAEGLWLHVDAAWGGGALISDKYKYKLKGIHRADSLTWNPHKLLAAPQQCSVFLTKHKGKLEECNSAKASYLFQKLQFVDAQAQAGGKYFYCGKHKVKVFQNWFGSSGLEKHIDRVFELAFTFRDIVVARPGFELVLQPECTNVCFWFIPPSLRNKSREDKDFDSLLHTVAPKIKERMVKSGKMMITYQPVRGMPNFFRFVLQNSCLTEQDLKYFIDTIEELGSDL</sequence>
<reference evidence="8 9" key="1">
    <citation type="submission" date="2024-05" db="EMBL/GenBank/DDBJ databases">
        <authorList>
            <person name="Wallberg A."/>
        </authorList>
    </citation>
    <scope>NUCLEOTIDE SEQUENCE [LARGE SCALE GENOMIC DNA]</scope>
</reference>
<evidence type="ECO:0008006" key="10">
    <source>
        <dbReference type="Google" id="ProtNLM"/>
    </source>
</evidence>
<evidence type="ECO:0000313" key="9">
    <source>
        <dbReference type="Proteomes" id="UP001497623"/>
    </source>
</evidence>
<dbReference type="InterPro" id="IPR015424">
    <property type="entry name" value="PyrdxlP-dep_Trfase"/>
</dbReference>
<dbReference type="Pfam" id="PF00282">
    <property type="entry name" value="Pyridoxal_deC"/>
    <property type="match status" value="1"/>
</dbReference>
<comment type="cofactor">
    <cofactor evidence="1 6 7">
        <name>pyridoxal 5'-phosphate</name>
        <dbReference type="ChEBI" id="CHEBI:597326"/>
    </cofactor>
</comment>
<dbReference type="CDD" id="cd06450">
    <property type="entry name" value="DOPA_deC_like"/>
    <property type="match status" value="1"/>
</dbReference>
<dbReference type="GO" id="GO:0019752">
    <property type="term" value="P:carboxylic acid metabolic process"/>
    <property type="evidence" value="ECO:0007669"/>
    <property type="project" value="InterPro"/>
</dbReference>
<feature type="modified residue" description="N6-(pyridoxal phosphate)lysine" evidence="6">
    <location>
        <position position="314"/>
    </location>
</feature>
<dbReference type="Gene3D" id="3.40.640.10">
    <property type="entry name" value="Type I PLP-dependent aspartate aminotransferase-like (Major domain)"/>
    <property type="match status" value="1"/>
</dbReference>
<dbReference type="PANTHER" id="PTHR45677">
    <property type="entry name" value="GLUTAMATE DECARBOXYLASE-RELATED"/>
    <property type="match status" value="1"/>
</dbReference>
<evidence type="ECO:0000313" key="8">
    <source>
        <dbReference type="EMBL" id="CAL4074894.1"/>
    </source>
</evidence>
<dbReference type="GO" id="GO:0005737">
    <property type="term" value="C:cytoplasm"/>
    <property type="evidence" value="ECO:0007669"/>
    <property type="project" value="TreeGrafter"/>
</dbReference>
<organism evidence="8 9">
    <name type="scientific">Meganyctiphanes norvegica</name>
    <name type="common">Northern krill</name>
    <name type="synonym">Thysanopoda norvegica</name>
    <dbReference type="NCBI Taxonomy" id="48144"/>
    <lineage>
        <taxon>Eukaryota</taxon>
        <taxon>Metazoa</taxon>
        <taxon>Ecdysozoa</taxon>
        <taxon>Arthropoda</taxon>
        <taxon>Crustacea</taxon>
        <taxon>Multicrustacea</taxon>
        <taxon>Malacostraca</taxon>
        <taxon>Eumalacostraca</taxon>
        <taxon>Eucarida</taxon>
        <taxon>Euphausiacea</taxon>
        <taxon>Euphausiidae</taxon>
        <taxon>Meganyctiphanes</taxon>
    </lineage>
</organism>
<keyword evidence="4 6" id="KW-0663">Pyridoxal phosphate</keyword>
<evidence type="ECO:0000256" key="1">
    <source>
        <dbReference type="ARBA" id="ARBA00001933"/>
    </source>
</evidence>
<dbReference type="EMBL" id="CAXKWB010004691">
    <property type="protein sequence ID" value="CAL4074894.1"/>
    <property type="molecule type" value="Genomic_DNA"/>
</dbReference>
<feature type="non-terminal residue" evidence="8">
    <location>
        <position position="498"/>
    </location>
</feature>
<evidence type="ECO:0000256" key="2">
    <source>
        <dbReference type="ARBA" id="ARBA00009533"/>
    </source>
</evidence>
<keyword evidence="9" id="KW-1185">Reference proteome</keyword>
<dbReference type="Gene3D" id="3.90.1150.170">
    <property type="match status" value="1"/>
</dbReference>
<keyword evidence="5 7" id="KW-0456">Lyase</keyword>
<dbReference type="PANTHER" id="PTHR45677:SF12">
    <property type="entry name" value="BLACK, ISOFORM A"/>
    <property type="match status" value="1"/>
</dbReference>
<name>A0AAV2Q7T2_MEGNR</name>
<protein>
    <recommendedName>
        <fullName evidence="10">Cysteine sulfinic acid decarboxylase</fullName>
    </recommendedName>
</protein>
<proteinExistence type="inferred from homology"/>
<dbReference type="AlphaFoldDB" id="A0AAV2Q7T2"/>
<evidence type="ECO:0000256" key="7">
    <source>
        <dbReference type="RuleBase" id="RU000382"/>
    </source>
</evidence>
<dbReference type="Proteomes" id="UP001497623">
    <property type="component" value="Unassembled WGS sequence"/>
</dbReference>
<accession>A0AAV2Q7T2</accession>
<dbReference type="SUPFAM" id="SSF53383">
    <property type="entry name" value="PLP-dependent transferases"/>
    <property type="match status" value="1"/>
</dbReference>
<evidence type="ECO:0000256" key="3">
    <source>
        <dbReference type="ARBA" id="ARBA00022793"/>
    </source>
</evidence>
<comment type="similarity">
    <text evidence="2 7">Belongs to the group II decarboxylase family.</text>
</comment>
<evidence type="ECO:0000256" key="4">
    <source>
        <dbReference type="ARBA" id="ARBA00022898"/>
    </source>
</evidence>